<evidence type="ECO:0000313" key="2">
    <source>
        <dbReference type="Proteomes" id="UP001497535"/>
    </source>
</evidence>
<organism evidence="1 2">
    <name type="scientific">Meloidogyne enterolobii</name>
    <name type="common">Root-knot nematode worm</name>
    <name type="synonym">Meloidogyne mayaguensis</name>
    <dbReference type="NCBI Taxonomy" id="390850"/>
    <lineage>
        <taxon>Eukaryota</taxon>
        <taxon>Metazoa</taxon>
        <taxon>Ecdysozoa</taxon>
        <taxon>Nematoda</taxon>
        <taxon>Chromadorea</taxon>
        <taxon>Rhabditida</taxon>
        <taxon>Tylenchina</taxon>
        <taxon>Tylenchomorpha</taxon>
        <taxon>Tylenchoidea</taxon>
        <taxon>Meloidogynidae</taxon>
        <taxon>Meloidogyninae</taxon>
        <taxon>Meloidogyne</taxon>
    </lineage>
</organism>
<name>A0ACB0YGR6_MELEN</name>
<accession>A0ACB0YGR6</accession>
<dbReference type="Proteomes" id="UP001497535">
    <property type="component" value="Unassembled WGS sequence"/>
</dbReference>
<dbReference type="EMBL" id="CAVMJV010000012">
    <property type="protein sequence ID" value="CAK5046256.1"/>
    <property type="molecule type" value="Genomic_DNA"/>
</dbReference>
<comment type="caution">
    <text evidence="1">The sequence shown here is derived from an EMBL/GenBank/DDBJ whole genome shotgun (WGS) entry which is preliminary data.</text>
</comment>
<reference evidence="1" key="1">
    <citation type="submission" date="2023-11" db="EMBL/GenBank/DDBJ databases">
        <authorList>
            <person name="Poullet M."/>
        </authorList>
    </citation>
    <scope>NUCLEOTIDE SEQUENCE</scope>
    <source>
        <strain evidence="1">E1834</strain>
    </source>
</reference>
<protein>
    <submittedName>
        <fullName evidence="1">Uncharacterized protein</fullName>
    </submittedName>
</protein>
<sequence>MILSIYFFIVLIPVVTSYQDDQSLIKARYLKSDITSGTFPSMDFCTEYCLNQCKLIPLFGSRTPEFQIRYFCNNIKETRESHKTKYLTLSMLTLSVIITITIIFVMCCYCSRPPRARRVNVRSDSHVIELREF</sequence>
<proteinExistence type="predicted"/>
<keyword evidence="2" id="KW-1185">Reference proteome</keyword>
<evidence type="ECO:0000313" key="1">
    <source>
        <dbReference type="EMBL" id="CAK5046256.1"/>
    </source>
</evidence>
<gene>
    <name evidence="1" type="ORF">MENTE1834_LOCUS12009</name>
</gene>